<evidence type="ECO:0000256" key="1">
    <source>
        <dbReference type="SAM" id="MobiDB-lite"/>
    </source>
</evidence>
<feature type="compositionally biased region" description="Basic and acidic residues" evidence="1">
    <location>
        <begin position="200"/>
        <end position="221"/>
    </location>
</feature>
<dbReference type="InterPro" id="IPR014805">
    <property type="entry name" value="SKG6/TOS2-like"/>
</dbReference>
<feature type="region of interest" description="Disordered" evidence="1">
    <location>
        <begin position="285"/>
        <end position="361"/>
    </location>
</feature>
<feature type="compositionally biased region" description="Acidic residues" evidence="1">
    <location>
        <begin position="305"/>
        <end position="315"/>
    </location>
</feature>
<feature type="compositionally biased region" description="Low complexity" evidence="1">
    <location>
        <begin position="559"/>
        <end position="570"/>
    </location>
</feature>
<reference evidence="3" key="2">
    <citation type="submission" date="2021-01" db="EMBL/GenBank/DDBJ databases">
        <authorList>
            <person name="Schikora-Tamarit M.A."/>
        </authorList>
    </citation>
    <scope>NUCLEOTIDE SEQUENCE</scope>
    <source>
        <strain evidence="3">CBS6075</strain>
    </source>
</reference>
<keyword evidence="2" id="KW-1133">Transmembrane helix</keyword>
<protein>
    <submittedName>
        <fullName evidence="3">Uncharacterized protein</fullName>
    </submittedName>
</protein>
<gene>
    <name evidence="3" type="ORF">OGAPHI_006920</name>
</gene>
<dbReference type="Pfam" id="PF08693">
    <property type="entry name" value="SKG6"/>
    <property type="match status" value="1"/>
</dbReference>
<dbReference type="OrthoDB" id="4035953at2759"/>
<feature type="region of interest" description="Disordered" evidence="1">
    <location>
        <begin position="552"/>
        <end position="572"/>
    </location>
</feature>
<dbReference type="EMBL" id="JAEUBE010000504">
    <property type="protein sequence ID" value="KAH3660334.1"/>
    <property type="molecule type" value="Genomic_DNA"/>
</dbReference>
<dbReference type="RefSeq" id="XP_046058037.1">
    <property type="nucleotide sequence ID" value="XM_046208258.1"/>
</dbReference>
<feature type="compositionally biased region" description="Acidic residues" evidence="1">
    <location>
        <begin position="410"/>
        <end position="424"/>
    </location>
</feature>
<dbReference type="AlphaFoldDB" id="A0A9P8SZQ3"/>
<reference evidence="3" key="1">
    <citation type="journal article" date="2021" name="Open Biol.">
        <title>Shared evolutionary footprints suggest mitochondrial oxidative damage underlies multiple complex I losses in fungi.</title>
        <authorList>
            <person name="Schikora-Tamarit M.A."/>
            <person name="Marcet-Houben M."/>
            <person name="Nosek J."/>
            <person name="Gabaldon T."/>
        </authorList>
    </citation>
    <scope>NUCLEOTIDE SEQUENCE</scope>
    <source>
        <strain evidence="3">CBS6075</strain>
    </source>
</reference>
<feature type="region of interest" description="Disordered" evidence="1">
    <location>
        <begin position="163"/>
        <end position="259"/>
    </location>
</feature>
<feature type="compositionally biased region" description="Polar residues" evidence="1">
    <location>
        <begin position="322"/>
        <end position="331"/>
    </location>
</feature>
<keyword evidence="2" id="KW-0472">Membrane</keyword>
<keyword evidence="2" id="KW-0812">Transmembrane</keyword>
<feature type="compositionally biased region" description="Polar residues" evidence="1">
    <location>
        <begin position="604"/>
        <end position="616"/>
    </location>
</feature>
<proteinExistence type="predicted"/>
<evidence type="ECO:0000313" key="4">
    <source>
        <dbReference type="Proteomes" id="UP000769157"/>
    </source>
</evidence>
<evidence type="ECO:0000256" key="2">
    <source>
        <dbReference type="SAM" id="Phobius"/>
    </source>
</evidence>
<evidence type="ECO:0000313" key="3">
    <source>
        <dbReference type="EMBL" id="KAH3660334.1"/>
    </source>
</evidence>
<feature type="region of interest" description="Disordered" evidence="1">
    <location>
        <begin position="594"/>
        <end position="618"/>
    </location>
</feature>
<dbReference type="GeneID" id="70238884"/>
<feature type="compositionally biased region" description="Polar residues" evidence="1">
    <location>
        <begin position="88"/>
        <end position="99"/>
    </location>
</feature>
<feature type="compositionally biased region" description="Basic and acidic residues" evidence="1">
    <location>
        <begin position="77"/>
        <end position="87"/>
    </location>
</feature>
<feature type="transmembrane region" description="Helical" evidence="2">
    <location>
        <begin position="26"/>
        <end position="46"/>
    </location>
</feature>
<feature type="compositionally biased region" description="Low complexity" evidence="1">
    <location>
        <begin position="177"/>
        <end position="188"/>
    </location>
</feature>
<dbReference type="Proteomes" id="UP000769157">
    <property type="component" value="Unassembled WGS sequence"/>
</dbReference>
<comment type="caution">
    <text evidence="3">The sequence shown here is derived from an EMBL/GenBank/DDBJ whole genome shotgun (WGS) entry which is preliminary data.</text>
</comment>
<accession>A0A9P8SZQ3</accession>
<name>A0A9P8SZQ3_9ASCO</name>
<sequence length="654" mass="73906">MIWKRDKCSKGEQYCETGNGISTTSIVLAVVIPVAVVAIGILFFVWRAWKRNKKEALDDNDPDFYGENTVLPDYPLKEDLYSNKDTTENPFDGTTSRSPNRGIDEKDRSFSKTGSFYNTSQLSLGTGNILGTPRAPLESFVIPRVDDSTSKHSLDQLSRQLGGVYPGYKVPEDVRHSSQNISRRSSVSQDSKPLTGYAKSTDDLGKKLPVETSEKSFETPHESSTMLSHPVNTASPPTSSAAGEAEDSEVDEDKFYEASVSDRKFSYENNKDNRYSFDNFDNESVVHQQQEEEEDKHNLYGAQADEPEEEEEYEPVAESSVHPATSISRSMRNPHELDDGEVPDLNEVLGDERVPISQEEEEQINRMKSVYKVYFSRENSLKSKKSNNNLQFENQDMPPLPALPKHEDETSYEEPYETGNYEESENARAARPQLALDTSMNDPRASYASSIYLENGNASAPAQQQGHPFYPHQHIQNILNHQQSQAHYYRQLAAQQRRPQQPAVQMENLPSPHELNNRKSTLETFTQFEKQRKYMGKKGQSPAVMQQNFSPIENTQWGPSQTSPSHPSPHQIRDSIVMFNPVDINYKKTYKPSGSLAEQVRKASPNSQGYSPTVSRYNIDEPLTNPIRRIGSESLIPRSGSQSDLRKYVDNANF</sequence>
<organism evidence="3 4">
    <name type="scientific">Ogataea philodendri</name>
    <dbReference type="NCBI Taxonomy" id="1378263"/>
    <lineage>
        <taxon>Eukaryota</taxon>
        <taxon>Fungi</taxon>
        <taxon>Dikarya</taxon>
        <taxon>Ascomycota</taxon>
        <taxon>Saccharomycotina</taxon>
        <taxon>Pichiomycetes</taxon>
        <taxon>Pichiales</taxon>
        <taxon>Pichiaceae</taxon>
        <taxon>Ogataea</taxon>
    </lineage>
</organism>
<feature type="region of interest" description="Disordered" evidence="1">
    <location>
        <begin position="77"/>
        <end position="112"/>
    </location>
</feature>
<keyword evidence="4" id="KW-1185">Reference proteome</keyword>
<feature type="region of interest" description="Disordered" evidence="1">
    <location>
        <begin position="382"/>
        <end position="427"/>
    </location>
</feature>
<feature type="compositionally biased region" description="Polar residues" evidence="1">
    <location>
        <begin position="222"/>
        <end position="241"/>
    </location>
</feature>